<dbReference type="eggNOG" id="COG0305">
    <property type="taxonomic scope" value="Bacteria"/>
</dbReference>
<dbReference type="GO" id="GO:0005524">
    <property type="term" value="F:ATP binding"/>
    <property type="evidence" value="ECO:0007669"/>
    <property type="project" value="InterPro"/>
</dbReference>
<organism evidence="4 5">
    <name type="scientific">Catenulispora acidiphila (strain DSM 44928 / JCM 14897 / NBRC 102108 / NRRL B-24433 / ID139908)</name>
    <dbReference type="NCBI Taxonomy" id="479433"/>
    <lineage>
        <taxon>Bacteria</taxon>
        <taxon>Bacillati</taxon>
        <taxon>Actinomycetota</taxon>
        <taxon>Actinomycetes</taxon>
        <taxon>Catenulisporales</taxon>
        <taxon>Catenulisporaceae</taxon>
        <taxon>Catenulispora</taxon>
    </lineage>
</organism>
<dbReference type="RefSeq" id="WP_015797481.1">
    <property type="nucleotide sequence ID" value="NC_013131.1"/>
</dbReference>
<dbReference type="InParanoid" id="C7Q3Z9"/>
<dbReference type="GO" id="GO:0005829">
    <property type="term" value="C:cytosol"/>
    <property type="evidence" value="ECO:0007669"/>
    <property type="project" value="TreeGrafter"/>
</dbReference>
<keyword evidence="4" id="KW-0067">ATP-binding</keyword>
<dbReference type="STRING" id="479433.Caci_8944"/>
<evidence type="ECO:0000256" key="2">
    <source>
        <dbReference type="ARBA" id="ARBA00023125"/>
    </source>
</evidence>
<dbReference type="GO" id="GO:0003678">
    <property type="term" value="F:DNA helicase activity"/>
    <property type="evidence" value="ECO:0007669"/>
    <property type="project" value="InterPro"/>
</dbReference>
<dbReference type="InterPro" id="IPR036185">
    <property type="entry name" value="DNA_heli_DnaB-like_N_sf"/>
</dbReference>
<gene>
    <name evidence="4" type="ordered locus">Caci_8944</name>
</gene>
<dbReference type="InterPro" id="IPR016136">
    <property type="entry name" value="DNA_helicase_N/primase_C"/>
</dbReference>
<proteinExistence type="predicted"/>
<evidence type="ECO:0000256" key="1">
    <source>
        <dbReference type="ARBA" id="ARBA00022705"/>
    </source>
</evidence>
<keyword evidence="5" id="KW-1185">Reference proteome</keyword>
<dbReference type="PANTHER" id="PTHR30153:SF2">
    <property type="entry name" value="REPLICATIVE DNA HELICASE"/>
    <property type="match status" value="1"/>
</dbReference>
<dbReference type="GO" id="GO:0006260">
    <property type="term" value="P:DNA replication"/>
    <property type="evidence" value="ECO:0007669"/>
    <property type="project" value="UniProtKB-KW"/>
</dbReference>
<feature type="domain" description="DNA helicase DnaB-like N-terminal" evidence="3">
    <location>
        <begin position="171"/>
        <end position="240"/>
    </location>
</feature>
<dbReference type="AlphaFoldDB" id="C7Q3Z9"/>
<dbReference type="KEGG" id="cai:Caci_8944"/>
<keyword evidence="2" id="KW-0238">DNA-binding</keyword>
<dbReference type="Gene3D" id="1.10.860.10">
    <property type="entry name" value="DNAb Helicase, Chain A"/>
    <property type="match status" value="2"/>
</dbReference>
<accession>C7Q3Z9</accession>
<dbReference type="HOGENOM" id="CLU_049320_0_0_11"/>
<keyword evidence="1" id="KW-0235">DNA replication</keyword>
<reference evidence="4 5" key="1">
    <citation type="journal article" date="2009" name="Stand. Genomic Sci.">
        <title>Complete genome sequence of Catenulispora acidiphila type strain (ID 139908).</title>
        <authorList>
            <person name="Copeland A."/>
            <person name="Lapidus A."/>
            <person name="Glavina Del Rio T."/>
            <person name="Nolan M."/>
            <person name="Lucas S."/>
            <person name="Chen F."/>
            <person name="Tice H."/>
            <person name="Cheng J.F."/>
            <person name="Bruce D."/>
            <person name="Goodwin L."/>
            <person name="Pitluck S."/>
            <person name="Mikhailova N."/>
            <person name="Pati A."/>
            <person name="Ivanova N."/>
            <person name="Mavromatis K."/>
            <person name="Chen A."/>
            <person name="Palaniappan K."/>
            <person name="Chain P."/>
            <person name="Land M."/>
            <person name="Hauser L."/>
            <person name="Chang Y.J."/>
            <person name="Jeffries C.D."/>
            <person name="Chertkov O."/>
            <person name="Brettin T."/>
            <person name="Detter J.C."/>
            <person name="Han C."/>
            <person name="Ali Z."/>
            <person name="Tindall B.J."/>
            <person name="Goker M."/>
            <person name="Bristow J."/>
            <person name="Eisen J.A."/>
            <person name="Markowitz V."/>
            <person name="Hugenholtz P."/>
            <person name="Kyrpides N.C."/>
            <person name="Klenk H.P."/>
        </authorList>
    </citation>
    <scope>NUCLEOTIDE SEQUENCE [LARGE SCALE GENOMIC DNA]</scope>
    <source>
        <strain evidence="5">DSM 44928 / JCM 14897 / NBRC 102108 / NRRL B-24433 / ID139908</strain>
    </source>
</reference>
<name>C7Q3Z9_CATAD</name>
<dbReference type="PANTHER" id="PTHR30153">
    <property type="entry name" value="REPLICATIVE DNA HELICASE DNAB"/>
    <property type="match status" value="1"/>
</dbReference>
<keyword evidence="4" id="KW-0347">Helicase</keyword>
<dbReference type="Proteomes" id="UP000000851">
    <property type="component" value="Chromosome"/>
</dbReference>
<evidence type="ECO:0000259" key="3">
    <source>
        <dbReference type="Pfam" id="PF00772"/>
    </source>
</evidence>
<evidence type="ECO:0000313" key="4">
    <source>
        <dbReference type="EMBL" id="ACU77757.1"/>
    </source>
</evidence>
<keyword evidence="4" id="KW-0547">Nucleotide-binding</keyword>
<dbReference type="EMBL" id="CP001700">
    <property type="protein sequence ID" value="ACU77757.1"/>
    <property type="molecule type" value="Genomic_DNA"/>
</dbReference>
<protein>
    <submittedName>
        <fullName evidence="4">DnaB domain protein helicase domain protein</fullName>
    </submittedName>
</protein>
<dbReference type="GO" id="GO:0003677">
    <property type="term" value="F:DNA binding"/>
    <property type="evidence" value="ECO:0007669"/>
    <property type="project" value="UniProtKB-KW"/>
</dbReference>
<feature type="domain" description="DNA helicase DnaB-like N-terminal" evidence="3">
    <location>
        <begin position="8"/>
        <end position="102"/>
    </location>
</feature>
<dbReference type="OrthoDB" id="2970604at2"/>
<dbReference type="SUPFAM" id="SSF48024">
    <property type="entry name" value="N-terminal domain of DnaB helicase"/>
    <property type="match status" value="2"/>
</dbReference>
<dbReference type="InterPro" id="IPR007693">
    <property type="entry name" value="DNA_helicase_DnaB-like_N"/>
</dbReference>
<sequence length="345" mass="37027">MTDHLTHRAEQALIGAALIDRTLLNDVGYLPFTDFADPTHQQIYKTIVDLAISRPDLAGAALADQVARTVGRSGVDAEYLGGLAMSCPDPDAIAVYGRMVAEAALRREMAAHAERLTGEAGPIRGLDPRLDHLALLADALRTHDSGLAWVGETTSSLTYTAAAYDSWMLATERERTILSDLIQHPELIPEVHWLDPEVFTSPSNRQIYETILIVDDRGEPVQELTVAWELSRRRALDDIQEGMAPEEAGRMGPGPTVGYLALLATATVEYGAALTVGRDLLIEHTNTVLAAEADRVTAQAVVSVAGPEAHADAAQGRALNHGALPAPLLLPQQPTIEPNGPELKA</sequence>
<dbReference type="Pfam" id="PF00772">
    <property type="entry name" value="DnaB"/>
    <property type="match status" value="2"/>
</dbReference>
<evidence type="ECO:0000313" key="5">
    <source>
        <dbReference type="Proteomes" id="UP000000851"/>
    </source>
</evidence>
<keyword evidence="4" id="KW-0378">Hydrolase</keyword>